<evidence type="ECO:0000313" key="4">
    <source>
        <dbReference type="EMBL" id="AAG18403.1"/>
    </source>
</evidence>
<evidence type="ECO:0000256" key="2">
    <source>
        <dbReference type="ARBA" id="ARBA00022980"/>
    </source>
</evidence>
<dbReference type="GO" id="GO:0019843">
    <property type="term" value="F:rRNA binding"/>
    <property type="evidence" value="ECO:0007669"/>
    <property type="project" value="InterPro"/>
</dbReference>
<dbReference type="GO" id="GO:0006412">
    <property type="term" value="P:translation"/>
    <property type="evidence" value="ECO:0007669"/>
    <property type="project" value="InterPro"/>
</dbReference>
<gene>
    <name evidence="4" type="primary">rpl6</name>
</gene>
<dbReference type="Gene3D" id="3.90.930.12">
    <property type="entry name" value="Ribosomal protein L6, alpha-beta domain"/>
    <property type="match status" value="1"/>
</dbReference>
<dbReference type="RefSeq" id="NP_066437.1">
    <property type="nucleotide sequence ID" value="NC_002571.1"/>
</dbReference>
<dbReference type="EMBL" id="AF287134">
    <property type="protein sequence ID" value="AAG18403.1"/>
    <property type="molecule type" value="Genomic_DNA"/>
</dbReference>
<keyword evidence="3" id="KW-0687">Ribonucleoprotein</keyword>
<keyword evidence="2 4" id="KW-0689">Ribosomal protein</keyword>
<proteinExistence type="inferred from homology"/>
<dbReference type="GeneID" id="800322"/>
<name>Q9G902_OCHDN</name>
<dbReference type="GO" id="GO:0005840">
    <property type="term" value="C:ribosome"/>
    <property type="evidence" value="ECO:0007669"/>
    <property type="project" value="UniProtKB-KW"/>
</dbReference>
<dbReference type="SUPFAM" id="SSF56053">
    <property type="entry name" value="Ribosomal protein L6"/>
    <property type="match status" value="1"/>
</dbReference>
<organism evidence="4">
    <name type="scientific">Ochromonas danica</name>
    <name type="common">Golden alga</name>
    <name type="synonym">Chlorochromonas danica</name>
    <dbReference type="NCBI Taxonomy" id="2986"/>
    <lineage>
        <taxon>Eukaryota</taxon>
        <taxon>Sar</taxon>
        <taxon>Stramenopiles</taxon>
        <taxon>Ochrophyta</taxon>
        <taxon>Chrysophyceae</taxon>
        <taxon>Chromulinales</taxon>
        <taxon>Chromulinaceae</taxon>
        <taxon>Ochromonas</taxon>
    </lineage>
</organism>
<protein>
    <submittedName>
        <fullName evidence="4">Ribosomal protein L6</fullName>
    </submittedName>
</protein>
<keyword evidence="4" id="KW-0496">Mitochondrion</keyword>
<dbReference type="PRINTS" id="PR00059">
    <property type="entry name" value="RIBOSOMALL6"/>
</dbReference>
<geneLocation type="mitochondrion" evidence="4"/>
<dbReference type="InterPro" id="IPR036789">
    <property type="entry name" value="Ribosomal_uL6-like_a/b-dom_sf"/>
</dbReference>
<dbReference type="GO" id="GO:0003735">
    <property type="term" value="F:structural constituent of ribosome"/>
    <property type="evidence" value="ECO:0007669"/>
    <property type="project" value="InterPro"/>
</dbReference>
<evidence type="ECO:0000256" key="1">
    <source>
        <dbReference type="ARBA" id="ARBA00009356"/>
    </source>
</evidence>
<evidence type="ECO:0000256" key="3">
    <source>
        <dbReference type="ARBA" id="ARBA00023274"/>
    </source>
</evidence>
<accession>Q9G902</accession>
<reference evidence="4" key="1">
    <citation type="submission" date="2000-07" db="EMBL/GenBank/DDBJ databases">
        <title>Phylogenetic relationships of stramenopile algae, based on complete mitochondrial genome sequences.</title>
        <authorList>
            <person name="Burger G."/>
            <person name="Lang B.F."/>
            <person name="Gray W.M.M.W."/>
        </authorList>
    </citation>
    <scope>NUCLEOTIDE SEQUENCE</scope>
</reference>
<dbReference type="GO" id="GO:1990904">
    <property type="term" value="C:ribonucleoprotein complex"/>
    <property type="evidence" value="ECO:0007669"/>
    <property type="project" value="UniProtKB-KW"/>
</dbReference>
<dbReference type="InterPro" id="IPR019906">
    <property type="entry name" value="Ribosomal_uL6_bac-type"/>
</dbReference>
<dbReference type="InterPro" id="IPR000702">
    <property type="entry name" value="Ribosomal_uL6-like"/>
</dbReference>
<sequence length="178" mass="20956">MLGNLTFILNISSFDDFKIVKSFSDTIILIKKNSKQFFFKLPKNLFIYKKDDSFVLEVKSVEHLPMLTTVKNNLNLLLASKLNLKKKLNLVGLGFKVIRSNFYLKFKLGYSHIIRVEIPKEIIRFSGNKKRVRMESADKIKLGNFLQKIFHLRSYDCYKGKGFSFFNKIKKLKQFKKK</sequence>
<comment type="similarity">
    <text evidence="1">Belongs to the universal ribosomal protein uL6 family.</text>
</comment>
<dbReference type="AlphaFoldDB" id="Q9G902"/>
<dbReference type="PIRSF" id="PIRSF002162">
    <property type="entry name" value="Ribosomal_L6"/>
    <property type="match status" value="1"/>
</dbReference>